<sequence length="1494" mass="168923">MNGVSSRTRSKNVPLFGSIPFHGSCACSLKTKRRKSDMGLSSKKRKTNKEPFVLHGHVDVIFIDSDEEGDQESLKYCDKKFSEASVEQVDNGDVDGLEDCERNNFEVDDIDVKNEEQSGDIVDNGGQGGLEDCEKNGLEGCVGVKNEVESEENGGMGELAEKDEIFDDEKRGLISDGVSSRTRSKNVTLFGSIPFHGSCSCSMKSKRRKRDMGLSSKKRKPSEEPFVLHEQDNVIFMDRDEEGDEKWLKSSDKKFSEACLEQVDNGDDGDLEGLEDCERNKFEGSDGDAGEVGDEDWLGYLDKNKFDGGVGVKNEEQNGDIVDNVGEGGLEDCEISRLEGCVGVENEVESEKNGGIGGDLVEKDEIFDDEKCGLISDNMIIDSHDDGDDEGGLKDCENNSVEGCVGVENEVEIEKNEGIGDLVEKDENFDDKKCGLTSENPIIDSDDDDDDDEDESDDDDDESDDDDDDDGDEDDESEEIEISDEEFQVGEVNEVSDSDDSSSYAVDDDNGDEKEAKKKGWEENEEEKNMDWEEEVVAEEKEVVDLKMVWQEHDNGLEEMVREAKGYFVPNDELEHADDDNVRTSNVLKKKGSFVPMEAPSSSKLHQALETPMMKVKNVSGDDDNVYVGKTRSKSKFKAKESVIIDEEKMQYVQGLGVDDESGSSIQTKQKEMKSSEKQKITEMKGRDYKSRANAGSGEKKESMDKNGLNQRGKSTVFRPKELRLVELLAEYYWGNKNNKTQNDSPVLEMKDVIRHDKHPPPICNETAPLIWSLKKVEKVQKTKNEEEEEVLWDQIETTLRELEAESMIGHLGNNEAAQEKIGSPFSDCEHDIYLDEEIGVYCRRCGWVVTDIKDVSPQVVDKFPYEGSGQRASFGDANVSHFHDSQFSVSDHDSGTTFSHDERTVWDLIPDVKQTLYSHQQEGFEFIWNKLVGNIELQGLKNANLQREGGCIISHAPGTGKTKLTIMFLKAYLKVFPKCLPVIVAPAGLLLTWEDEFKKWDIGVPFHNLNNLELSVKEHDDVVNATNWSNTRRHSTDETRMAKLVSWFKETSILGISYSLFKELAGGEGECKDKKKKKQKRKENSYMRKALLEAPGLLVLDEGHTPRNARSRVWKVLSKIQTKKRIMLSGTPFQNNFLELYNTFSIVKPSFPNTIPPKLKKFCQKRKRAATEWSWEPVTGNSTSRNPSNDKIKHLKLLMDPFVHVYKGAILQKKLPGLRDCVLRLWPGSFQKQILECIKSSQNILHFQHKLILASVHPALFLECKLLEEEESVVDKEQLEKLRLDPYVGVKTKFLVELVNLCVAVNEKVLVFSQFIPPLRLIVEQLNSIFNWAEGKEILYMDGTTDLKEKQSLIHNFNDANGQAKILLACTKACSEGISLVGASRVVLLDVVWNPSVERQAISRAYRIGQKRVVYTYHLLTHETFECVKYFKQAEKDRLSELVFSDNDKGKNRAVNFEDGILDLMLQHEKLKDMFFECVVQPKERDLVESYYY</sequence>
<feature type="compositionally biased region" description="Basic and acidic residues" evidence="7">
    <location>
        <begin position="669"/>
        <end position="691"/>
    </location>
</feature>
<gene>
    <name evidence="10" type="ORF">VFH_V033600</name>
</gene>
<dbReference type="Proteomes" id="UP001157006">
    <property type="component" value="Chromosome 5"/>
</dbReference>
<dbReference type="GO" id="GO:0005524">
    <property type="term" value="F:ATP binding"/>
    <property type="evidence" value="ECO:0007669"/>
    <property type="project" value="UniProtKB-KW"/>
</dbReference>
<feature type="compositionally biased region" description="Basic and acidic residues" evidence="7">
    <location>
        <begin position="415"/>
        <end position="434"/>
    </location>
</feature>
<feature type="compositionally biased region" description="Acidic residues" evidence="7">
    <location>
        <begin position="285"/>
        <end position="294"/>
    </location>
</feature>
<dbReference type="SUPFAM" id="SSF52540">
    <property type="entry name" value="P-loop containing nucleoside triphosphate hydrolases"/>
    <property type="match status" value="2"/>
</dbReference>
<feature type="compositionally biased region" description="Basic and acidic residues" evidence="7">
    <location>
        <begin position="513"/>
        <end position="531"/>
    </location>
</feature>
<organism evidence="10 11">
    <name type="scientific">Vicia faba</name>
    <name type="common">Broad bean</name>
    <name type="synonym">Faba vulgaris</name>
    <dbReference type="NCBI Taxonomy" id="3906"/>
    <lineage>
        <taxon>Eukaryota</taxon>
        <taxon>Viridiplantae</taxon>
        <taxon>Streptophyta</taxon>
        <taxon>Embryophyta</taxon>
        <taxon>Tracheophyta</taxon>
        <taxon>Spermatophyta</taxon>
        <taxon>Magnoliopsida</taxon>
        <taxon>eudicotyledons</taxon>
        <taxon>Gunneridae</taxon>
        <taxon>Pentapetalae</taxon>
        <taxon>rosids</taxon>
        <taxon>fabids</taxon>
        <taxon>Fabales</taxon>
        <taxon>Fabaceae</taxon>
        <taxon>Papilionoideae</taxon>
        <taxon>50 kb inversion clade</taxon>
        <taxon>NPAAA clade</taxon>
        <taxon>Hologalegina</taxon>
        <taxon>IRL clade</taxon>
        <taxon>Fabeae</taxon>
        <taxon>Vicia</taxon>
    </lineage>
</organism>
<dbReference type="InterPro" id="IPR038718">
    <property type="entry name" value="SNF2-like_sf"/>
</dbReference>
<dbReference type="Gene3D" id="3.40.50.10810">
    <property type="entry name" value="Tandem AAA-ATPase domain"/>
    <property type="match status" value="1"/>
</dbReference>
<comment type="subcellular location">
    <subcellularLocation>
        <location evidence="1">Nucleus</location>
    </subcellularLocation>
</comment>
<dbReference type="InterPro" id="IPR044567">
    <property type="entry name" value="CLSY/DRD1"/>
</dbReference>
<dbReference type="EMBL" id="OX451740">
    <property type="protein sequence ID" value="CAI8612422.1"/>
    <property type="molecule type" value="Genomic_DNA"/>
</dbReference>
<keyword evidence="11" id="KW-1185">Reference proteome</keyword>
<dbReference type="InterPro" id="IPR027417">
    <property type="entry name" value="P-loop_NTPase"/>
</dbReference>
<dbReference type="GO" id="GO:0016787">
    <property type="term" value="F:hydrolase activity"/>
    <property type="evidence" value="ECO:0007669"/>
    <property type="project" value="UniProtKB-KW"/>
</dbReference>
<evidence type="ECO:0000256" key="1">
    <source>
        <dbReference type="ARBA" id="ARBA00004123"/>
    </source>
</evidence>
<dbReference type="SMART" id="SM00487">
    <property type="entry name" value="DEXDc"/>
    <property type="match status" value="1"/>
</dbReference>
<dbReference type="CDD" id="cd18793">
    <property type="entry name" value="SF2_C_SNF"/>
    <property type="match status" value="1"/>
</dbReference>
<dbReference type="InterPro" id="IPR000330">
    <property type="entry name" value="SNF2_N"/>
</dbReference>
<dbReference type="Pfam" id="PF00176">
    <property type="entry name" value="SNF2-rel_dom"/>
    <property type="match status" value="1"/>
</dbReference>
<keyword evidence="4" id="KW-0347">Helicase</keyword>
<feature type="compositionally biased region" description="Basic residues" evidence="7">
    <location>
        <begin position="204"/>
        <end position="220"/>
    </location>
</feature>
<dbReference type="PANTHER" id="PTHR45821">
    <property type="entry name" value="SNF2 DOMAIN-CONTAINING PROTEIN CLASSY 2-RELATED"/>
    <property type="match status" value="1"/>
</dbReference>
<accession>A0AAV1AV89</accession>
<dbReference type="InterPro" id="IPR014001">
    <property type="entry name" value="Helicase_ATP-bd"/>
</dbReference>
<feature type="region of interest" description="Disordered" evidence="7">
    <location>
        <begin position="264"/>
        <end position="294"/>
    </location>
</feature>
<keyword evidence="6" id="KW-0539">Nucleus</keyword>
<keyword evidence="5" id="KW-0067">ATP-binding</keyword>
<evidence type="ECO:0000259" key="8">
    <source>
        <dbReference type="SMART" id="SM00487"/>
    </source>
</evidence>
<dbReference type="InterPro" id="IPR001650">
    <property type="entry name" value="Helicase_C-like"/>
</dbReference>
<evidence type="ECO:0000313" key="11">
    <source>
        <dbReference type="Proteomes" id="UP001157006"/>
    </source>
</evidence>
<feature type="region of interest" description="Disordered" evidence="7">
    <location>
        <begin position="201"/>
        <end position="226"/>
    </location>
</feature>
<evidence type="ECO:0000256" key="3">
    <source>
        <dbReference type="ARBA" id="ARBA00022801"/>
    </source>
</evidence>
<dbReference type="Gene3D" id="3.40.50.300">
    <property type="entry name" value="P-loop containing nucleotide triphosphate hydrolases"/>
    <property type="match status" value="1"/>
</dbReference>
<reference evidence="10 11" key="1">
    <citation type="submission" date="2023-01" db="EMBL/GenBank/DDBJ databases">
        <authorList>
            <person name="Kreplak J."/>
        </authorList>
    </citation>
    <scope>NUCLEOTIDE SEQUENCE [LARGE SCALE GENOMIC DNA]</scope>
</reference>
<proteinExistence type="predicted"/>
<keyword evidence="3" id="KW-0378">Hydrolase</keyword>
<feature type="domain" description="Helicase C-terminal" evidence="9">
    <location>
        <begin position="1321"/>
        <end position="1410"/>
    </location>
</feature>
<dbReference type="PANTHER" id="PTHR45821:SF5">
    <property type="entry name" value="SNF2 DOMAIN-CONTAINING PROTEIN CLASSY 4"/>
    <property type="match status" value="1"/>
</dbReference>
<evidence type="ECO:0000256" key="2">
    <source>
        <dbReference type="ARBA" id="ARBA00022741"/>
    </source>
</evidence>
<evidence type="ECO:0000256" key="6">
    <source>
        <dbReference type="ARBA" id="ARBA00023242"/>
    </source>
</evidence>
<feature type="domain" description="Helicase ATP-binding" evidence="8">
    <location>
        <begin position="913"/>
        <end position="1163"/>
    </location>
</feature>
<evidence type="ECO:0000256" key="5">
    <source>
        <dbReference type="ARBA" id="ARBA00022840"/>
    </source>
</evidence>
<dbReference type="GO" id="GO:0004386">
    <property type="term" value="F:helicase activity"/>
    <property type="evidence" value="ECO:0007669"/>
    <property type="project" value="UniProtKB-KW"/>
</dbReference>
<evidence type="ECO:0000256" key="4">
    <source>
        <dbReference type="ARBA" id="ARBA00022806"/>
    </source>
</evidence>
<feature type="region of interest" description="Disordered" evidence="7">
    <location>
        <begin position="415"/>
        <end position="533"/>
    </location>
</feature>
<evidence type="ECO:0000256" key="7">
    <source>
        <dbReference type="SAM" id="MobiDB-lite"/>
    </source>
</evidence>
<feature type="compositionally biased region" description="Acidic residues" evidence="7">
    <location>
        <begin position="444"/>
        <end position="512"/>
    </location>
</feature>
<dbReference type="Pfam" id="PF00271">
    <property type="entry name" value="Helicase_C"/>
    <property type="match status" value="1"/>
</dbReference>
<evidence type="ECO:0000313" key="10">
    <source>
        <dbReference type="EMBL" id="CAI8612422.1"/>
    </source>
</evidence>
<evidence type="ECO:0000259" key="9">
    <source>
        <dbReference type="SMART" id="SM00490"/>
    </source>
</evidence>
<protein>
    <submittedName>
        <fullName evidence="10">Uncharacterized protein</fullName>
    </submittedName>
</protein>
<name>A0AAV1AV89_VICFA</name>
<dbReference type="GO" id="GO:0005634">
    <property type="term" value="C:nucleus"/>
    <property type="evidence" value="ECO:0007669"/>
    <property type="project" value="UniProtKB-SubCell"/>
</dbReference>
<dbReference type="SMART" id="SM00490">
    <property type="entry name" value="HELICc"/>
    <property type="match status" value="1"/>
</dbReference>
<keyword evidence="2" id="KW-0547">Nucleotide-binding</keyword>
<dbReference type="GO" id="GO:0080188">
    <property type="term" value="P:gene silencing by siRNA-directed DNA methylation"/>
    <property type="evidence" value="ECO:0007669"/>
    <property type="project" value="InterPro"/>
</dbReference>
<dbReference type="InterPro" id="IPR049730">
    <property type="entry name" value="SNF2/RAD54-like_C"/>
</dbReference>
<feature type="region of interest" description="Disordered" evidence="7">
    <location>
        <begin position="656"/>
        <end position="716"/>
    </location>
</feature>
<feature type="compositionally biased region" description="Acidic residues" evidence="7">
    <location>
        <begin position="264"/>
        <end position="275"/>
    </location>
</feature>